<feature type="transmembrane region" description="Helical" evidence="19">
    <location>
        <begin position="159"/>
        <end position="180"/>
    </location>
</feature>
<dbReference type="InterPro" id="IPR001182">
    <property type="entry name" value="FtsW/RodA"/>
</dbReference>
<evidence type="ECO:0000256" key="11">
    <source>
        <dbReference type="ARBA" id="ARBA00033270"/>
    </source>
</evidence>
<dbReference type="EC" id="2.4.99.28" evidence="15"/>
<dbReference type="GO" id="GO:0051301">
    <property type="term" value="P:cell division"/>
    <property type="evidence" value="ECO:0007669"/>
    <property type="project" value="UniProtKB-KW"/>
</dbReference>
<feature type="compositionally biased region" description="Low complexity" evidence="18">
    <location>
        <begin position="20"/>
        <end position="36"/>
    </location>
</feature>
<evidence type="ECO:0000256" key="6">
    <source>
        <dbReference type="ARBA" id="ARBA00022960"/>
    </source>
</evidence>
<name>A0A366K9X9_9BIFI</name>
<keyword evidence="4" id="KW-0808">Transferase</keyword>
<keyword evidence="8 19" id="KW-1133">Transmembrane helix</keyword>
<evidence type="ECO:0000256" key="18">
    <source>
        <dbReference type="SAM" id="MobiDB-lite"/>
    </source>
</evidence>
<proteinExistence type="inferred from homology"/>
<keyword evidence="5 19" id="KW-0812">Transmembrane</keyword>
<evidence type="ECO:0000256" key="5">
    <source>
        <dbReference type="ARBA" id="ARBA00022692"/>
    </source>
</evidence>
<keyword evidence="3" id="KW-0328">Glycosyltransferase</keyword>
<reference evidence="20 21" key="1">
    <citation type="submission" date="2017-10" db="EMBL/GenBank/DDBJ databases">
        <title>Bifidobacterium xylocopum sp. nov. and Bifidobacterium aemilianum sp. nov., from the carpenter bee (Xylocopa violacea) digestive tract.</title>
        <authorList>
            <person name="Alberoni D."/>
            <person name="Baffoni L."/>
            <person name="Di Gioia D."/>
            <person name="Gaggia F."/>
            <person name="Biavati B."/>
        </authorList>
    </citation>
    <scope>NUCLEOTIDE SEQUENCE [LARGE SCALE GENOMIC DNA]</scope>
    <source>
        <strain evidence="20 21">XV10</strain>
    </source>
</reference>
<evidence type="ECO:0000256" key="3">
    <source>
        <dbReference type="ARBA" id="ARBA00022676"/>
    </source>
</evidence>
<evidence type="ECO:0000256" key="1">
    <source>
        <dbReference type="ARBA" id="ARBA00004141"/>
    </source>
</evidence>
<evidence type="ECO:0000256" key="14">
    <source>
        <dbReference type="ARBA" id="ARBA00041418"/>
    </source>
</evidence>
<gene>
    <name evidence="20" type="ORF">CRD60_01450</name>
</gene>
<dbReference type="Pfam" id="PF01098">
    <property type="entry name" value="FTSW_RODA_SPOVE"/>
    <property type="match status" value="1"/>
</dbReference>
<dbReference type="PANTHER" id="PTHR30474:SF2">
    <property type="entry name" value="PEPTIDOGLYCAN GLYCOSYLTRANSFERASE FTSW-RELATED"/>
    <property type="match status" value="1"/>
</dbReference>
<keyword evidence="6" id="KW-0133">Cell shape</keyword>
<feature type="transmembrane region" description="Helical" evidence="19">
    <location>
        <begin position="452"/>
        <end position="471"/>
    </location>
</feature>
<evidence type="ECO:0000256" key="15">
    <source>
        <dbReference type="ARBA" id="ARBA00044770"/>
    </source>
</evidence>
<feature type="transmembrane region" description="Helical" evidence="19">
    <location>
        <begin position="339"/>
        <end position="360"/>
    </location>
</feature>
<feature type="region of interest" description="Disordered" evidence="18">
    <location>
        <begin position="1"/>
        <end position="64"/>
    </location>
</feature>
<evidence type="ECO:0000256" key="10">
    <source>
        <dbReference type="ARBA" id="ARBA00032370"/>
    </source>
</evidence>
<feature type="transmembrane region" description="Helical" evidence="19">
    <location>
        <begin position="116"/>
        <end position="139"/>
    </location>
</feature>
<comment type="function">
    <text evidence="17">Peptidoglycan polymerase that is essential for cell division.</text>
</comment>
<dbReference type="GO" id="GO:0008360">
    <property type="term" value="P:regulation of cell shape"/>
    <property type="evidence" value="ECO:0007669"/>
    <property type="project" value="UniProtKB-KW"/>
</dbReference>
<evidence type="ECO:0000256" key="7">
    <source>
        <dbReference type="ARBA" id="ARBA00022984"/>
    </source>
</evidence>
<dbReference type="OrthoDB" id="9768187at2"/>
<evidence type="ECO:0000313" key="21">
    <source>
        <dbReference type="Proteomes" id="UP000252530"/>
    </source>
</evidence>
<feature type="transmembrane region" description="Helical" evidence="19">
    <location>
        <begin position="388"/>
        <end position="410"/>
    </location>
</feature>
<keyword evidence="20" id="KW-0132">Cell division</keyword>
<keyword evidence="9 19" id="KW-0472">Membrane</keyword>
<dbReference type="GO" id="GO:0009252">
    <property type="term" value="P:peptidoglycan biosynthetic process"/>
    <property type="evidence" value="ECO:0007669"/>
    <property type="project" value="UniProtKB-KW"/>
</dbReference>
<keyword evidence="21" id="KW-1185">Reference proteome</keyword>
<dbReference type="GO" id="GO:0008955">
    <property type="term" value="F:peptidoglycan glycosyltransferase activity"/>
    <property type="evidence" value="ECO:0007669"/>
    <property type="project" value="UniProtKB-EC"/>
</dbReference>
<accession>A0A366K9X9</accession>
<feature type="transmembrane region" description="Helical" evidence="19">
    <location>
        <begin position="259"/>
        <end position="292"/>
    </location>
</feature>
<feature type="transmembrane region" description="Helical" evidence="19">
    <location>
        <begin position="298"/>
        <end position="318"/>
    </location>
</feature>
<feature type="transmembrane region" description="Helical" evidence="19">
    <location>
        <begin position="417"/>
        <end position="446"/>
    </location>
</feature>
<evidence type="ECO:0000256" key="16">
    <source>
        <dbReference type="ARBA" id="ARBA00049902"/>
    </source>
</evidence>
<organism evidence="20 21">
    <name type="scientific">Bifidobacterium aemilianum</name>
    <dbReference type="NCBI Taxonomy" id="2493120"/>
    <lineage>
        <taxon>Bacteria</taxon>
        <taxon>Bacillati</taxon>
        <taxon>Actinomycetota</taxon>
        <taxon>Actinomycetes</taxon>
        <taxon>Bifidobacteriales</taxon>
        <taxon>Bifidobacteriaceae</taxon>
        <taxon>Bifidobacterium</taxon>
    </lineage>
</organism>
<evidence type="ECO:0000313" key="20">
    <source>
        <dbReference type="EMBL" id="RBP98550.1"/>
    </source>
</evidence>
<comment type="subcellular location">
    <subcellularLocation>
        <location evidence="1">Membrane</location>
        <topology evidence="1">Multi-pass membrane protein</topology>
    </subcellularLocation>
</comment>
<evidence type="ECO:0000256" key="8">
    <source>
        <dbReference type="ARBA" id="ARBA00022989"/>
    </source>
</evidence>
<dbReference type="GO" id="GO:0005886">
    <property type="term" value="C:plasma membrane"/>
    <property type="evidence" value="ECO:0007669"/>
    <property type="project" value="TreeGrafter"/>
</dbReference>
<comment type="similarity">
    <text evidence="12">Belongs to the SEDS family. FtsW subfamily.</text>
</comment>
<evidence type="ECO:0000256" key="2">
    <source>
        <dbReference type="ARBA" id="ARBA00004752"/>
    </source>
</evidence>
<dbReference type="PANTHER" id="PTHR30474">
    <property type="entry name" value="CELL CYCLE PROTEIN"/>
    <property type="match status" value="1"/>
</dbReference>
<dbReference type="RefSeq" id="WP_113859523.1">
    <property type="nucleotide sequence ID" value="NZ_PDCG01000001.1"/>
</dbReference>
<dbReference type="AlphaFoldDB" id="A0A366K9X9"/>
<comment type="catalytic activity">
    <reaction evidence="16">
        <text>[GlcNAc-(1-&gt;4)-Mur2Ac(oyl-L-Ala-gamma-D-Glu-L-Lys-D-Ala-D-Ala)](n)-di-trans,octa-cis-undecaprenyl diphosphate + beta-D-GlcNAc-(1-&gt;4)-Mur2Ac(oyl-L-Ala-gamma-D-Glu-L-Lys-D-Ala-D-Ala)-di-trans,octa-cis-undecaprenyl diphosphate = [GlcNAc-(1-&gt;4)-Mur2Ac(oyl-L-Ala-gamma-D-Glu-L-Lys-D-Ala-D-Ala)](n+1)-di-trans,octa-cis-undecaprenyl diphosphate + di-trans,octa-cis-undecaprenyl diphosphate + H(+)</text>
        <dbReference type="Rhea" id="RHEA:23708"/>
        <dbReference type="Rhea" id="RHEA-COMP:9602"/>
        <dbReference type="Rhea" id="RHEA-COMP:9603"/>
        <dbReference type="ChEBI" id="CHEBI:15378"/>
        <dbReference type="ChEBI" id="CHEBI:58405"/>
        <dbReference type="ChEBI" id="CHEBI:60033"/>
        <dbReference type="ChEBI" id="CHEBI:78435"/>
        <dbReference type="EC" id="2.4.99.28"/>
    </reaction>
</comment>
<evidence type="ECO:0000256" key="19">
    <source>
        <dbReference type="SAM" id="Phobius"/>
    </source>
</evidence>
<dbReference type="PROSITE" id="PS00428">
    <property type="entry name" value="FTSW_RODA_SPOVE"/>
    <property type="match status" value="1"/>
</dbReference>
<comment type="pathway">
    <text evidence="2">Cell wall biogenesis; peptidoglycan biosynthesis.</text>
</comment>
<evidence type="ECO:0000256" key="4">
    <source>
        <dbReference type="ARBA" id="ARBA00022679"/>
    </source>
</evidence>
<keyword evidence="7" id="KW-0573">Peptidoglycan synthesis</keyword>
<dbReference type="GO" id="GO:0032153">
    <property type="term" value="C:cell division site"/>
    <property type="evidence" value="ECO:0007669"/>
    <property type="project" value="TreeGrafter"/>
</dbReference>
<evidence type="ECO:0000256" key="17">
    <source>
        <dbReference type="ARBA" id="ARBA00049966"/>
    </source>
</evidence>
<dbReference type="Proteomes" id="UP000252530">
    <property type="component" value="Unassembled WGS sequence"/>
</dbReference>
<sequence>MTEGKQTGRRASSGAGARKSTSSPSGRAAAGRAGRTPNPPVGRKGPKAGVGTKTAGRRKAPAASVGSDLFQSLIGAARSAARSTGRGGQAAGGGARRDPVVKFADYQGIRSIFNPLWCYHGFRVAVAILTCFGVIMVFSSSSVTMISQDLSPWKQAFTQGIYCVLGILLGLGAMAVPVAVYRKLAPWLVVGSICLQLLTLTPLGVQVNGNTGWIGIRGVFTMQPAEVVKLSLCVWLPASLSIAGRHYEEEGIKAYTRPIVGYAASLLAIMLGKDLGTAMIVVIIGAVAFIIGGFPGKWLAGGAAALLVVVALTVVTSPNRMKRIMAAYQGCSGKAQQNVCYQALHAKYAMGSGGLFGVGIGNSREKWNYLPEAHNDFIFAIIGEETGFIGAALVIIIFAILGWCMICVALQTGNRYVSMVLVCITVWIVGQALINIMVVVGLLPVMGVPLPFVSAGGSSLVMCLIAAGVAASMMRQQPEIRADAVALHS</sequence>
<keyword evidence="20" id="KW-0131">Cell cycle</keyword>
<evidence type="ECO:0000256" key="13">
    <source>
        <dbReference type="ARBA" id="ARBA00041185"/>
    </source>
</evidence>
<evidence type="ECO:0000256" key="12">
    <source>
        <dbReference type="ARBA" id="ARBA00038053"/>
    </source>
</evidence>
<evidence type="ECO:0000256" key="9">
    <source>
        <dbReference type="ARBA" id="ARBA00023136"/>
    </source>
</evidence>
<dbReference type="GO" id="GO:0015648">
    <property type="term" value="F:lipid-linked peptidoglycan transporter activity"/>
    <property type="evidence" value="ECO:0007669"/>
    <property type="project" value="TreeGrafter"/>
</dbReference>
<protein>
    <recommendedName>
        <fullName evidence="13">Probable peptidoglycan glycosyltransferase FtsW</fullName>
        <ecNumber evidence="15">2.4.99.28</ecNumber>
    </recommendedName>
    <alternativeName>
        <fullName evidence="14">Cell division protein FtsW</fullName>
    </alternativeName>
    <alternativeName>
        <fullName evidence="11">Cell wall polymerase</fullName>
    </alternativeName>
    <alternativeName>
        <fullName evidence="10">Peptidoglycan polymerase</fullName>
    </alternativeName>
</protein>
<comment type="caution">
    <text evidence="20">The sequence shown here is derived from an EMBL/GenBank/DDBJ whole genome shotgun (WGS) entry which is preliminary data.</text>
</comment>
<dbReference type="EMBL" id="PDCG01000001">
    <property type="protein sequence ID" value="RBP98550.1"/>
    <property type="molecule type" value="Genomic_DNA"/>
</dbReference>
<dbReference type="InterPro" id="IPR018365">
    <property type="entry name" value="Cell_cycle_FtsW-rel_CS"/>
</dbReference>